<evidence type="ECO:0000313" key="3">
    <source>
        <dbReference type="Proteomes" id="UP000321261"/>
    </source>
</evidence>
<feature type="region of interest" description="Disordered" evidence="1">
    <location>
        <begin position="150"/>
        <end position="306"/>
    </location>
</feature>
<feature type="compositionally biased region" description="Basic and acidic residues" evidence="1">
    <location>
        <begin position="245"/>
        <end position="259"/>
    </location>
</feature>
<reference evidence="2 3" key="1">
    <citation type="submission" date="2019-06" db="EMBL/GenBank/DDBJ databases">
        <title>Sequencing the genomes of 1000 actinobacteria strains.</title>
        <authorList>
            <person name="Klenk H.-P."/>
        </authorList>
    </citation>
    <scope>NUCLEOTIDE SEQUENCE [LARGE SCALE GENOMIC DNA]</scope>
    <source>
        <strain evidence="2 3">DSM 45671</strain>
    </source>
</reference>
<name>A0A561SZV2_9PSEU</name>
<comment type="caution">
    <text evidence="2">The sequence shown here is derived from an EMBL/GenBank/DDBJ whole genome shotgun (WGS) entry which is preliminary data.</text>
</comment>
<accession>A0A561SZV2</accession>
<protein>
    <submittedName>
        <fullName evidence="2">Uncharacterized protein</fullName>
    </submittedName>
</protein>
<evidence type="ECO:0000313" key="2">
    <source>
        <dbReference type="EMBL" id="TWF80377.1"/>
    </source>
</evidence>
<feature type="compositionally biased region" description="Basic residues" evidence="1">
    <location>
        <begin position="220"/>
        <end position="232"/>
    </location>
</feature>
<feature type="compositionally biased region" description="Basic residues" evidence="1">
    <location>
        <begin position="159"/>
        <end position="179"/>
    </location>
</feature>
<sequence>MSGTIPSSTFLAAVVPCPRGLPSPLVATAGELIQVDGEAVSYEIDSTLCAEELAVPDHCDELLPRLHSASTCRWTPVDPPFRLQSDRTGRGAHASPPVDVIVPPIRSITLVTVNTLKSTVSQLKAEPIRTNVTPLQRRLRFSARLQQARRTLRATTSGRPHRGRRRPGGRPVRLIRQRKGHDDLAGRHRHFSNCGTCVPRRWRAGGADTLRLPVAPSPGGRHRPARRDRAPRRPQASSRVTEPAGARDLECADPPERNGPRAARPTAGCVPSPRPGWRRAGPAHERDQRPATQRRSRAGNGPPTGT</sequence>
<evidence type="ECO:0000256" key="1">
    <source>
        <dbReference type="SAM" id="MobiDB-lite"/>
    </source>
</evidence>
<keyword evidence="3" id="KW-1185">Reference proteome</keyword>
<organism evidence="2 3">
    <name type="scientific">Pseudonocardia hierapolitana</name>
    <dbReference type="NCBI Taxonomy" id="1128676"/>
    <lineage>
        <taxon>Bacteria</taxon>
        <taxon>Bacillati</taxon>
        <taxon>Actinomycetota</taxon>
        <taxon>Actinomycetes</taxon>
        <taxon>Pseudonocardiales</taxon>
        <taxon>Pseudonocardiaceae</taxon>
        <taxon>Pseudonocardia</taxon>
    </lineage>
</organism>
<gene>
    <name evidence="2" type="ORF">FHX44_116320</name>
</gene>
<dbReference type="EMBL" id="VIWU01000001">
    <property type="protein sequence ID" value="TWF80377.1"/>
    <property type="molecule type" value="Genomic_DNA"/>
</dbReference>
<proteinExistence type="predicted"/>
<dbReference type="Proteomes" id="UP000321261">
    <property type="component" value="Unassembled WGS sequence"/>
</dbReference>
<dbReference type="AlphaFoldDB" id="A0A561SZV2"/>